<evidence type="ECO:0000256" key="2">
    <source>
        <dbReference type="SAM" id="MobiDB-lite"/>
    </source>
</evidence>
<sequence length="997" mass="112762">MPKYNKEKKSATNLKRTTRMSVRPCCFNNPRLTSPPYQTLSPPTDYQTAPPSTLNVSPPLSPITTLRISPSKLLLTLKSSLPLLTSPPSAPTQPFKHSLPLTINMDPIELIFSTPHTSPHTLFESLKDLPPRTTNPPPLSPSFESIKRLENQPSPLLAMEPPLPPLPPQLPPLPLQLPPLGPNNPFSMLTHEIFCDQCQRTQVIVNNLRDEMRPPECKASAGNKDPLSAKHQRATKDPLSAKHQRVTKDQLSAKHQRATSEKSTRFTLQDLKALISNPTLQDSKSNIKGDQRSSSEFLANLHAEFHERALLANQRRFYKRSGRVGSLKKPLDKINETCFAYGKPGHFQKECPLIKKSTPHYLSSRKLYNKPKFHTNITPQHNQHVNNNQKDYIVKYKGLKAEIAVLTKKIDAINKGKSEKGLVAESFNWDEESVSSDDKGVTKFKALMAVVDKLLVRRADGRYTDARSGQWVEITMNKVQKLLSITHSDERKHVLDYTHVDLYYVKDQRKNLLSKYNYFKQEFSLCKSELSDLKNTKTLNNSFQNEITKLSLENASLKDEIYNLKKVIEKWTSNKVTFDQLLTEQVLGNIVRAIGRKYMRKEQNSSKEVVFTKSDVLTSETYPKKPSNSESEGNSQKPIPTLPKLFETEPSGHKRTVLLPTTTQTTDKVVKGLKEKIQTRSETSPPTSELGCSRLKKDQEKDKIRSKLNKNGKHIEEGIKNTIIRLIILKQTDKVDIGESSLIRPELVQETTDKVVLIKEKLKVARDHQKSYAYNRRKPLEFEVGDQVLLKVSSWKDVVHFREKEMLAPRDVGPFEIIKGIYCTDANLHVHLEEIKVDKTLRFVEESVKIINREVMCCMLYDVALFFTYFVGKRFQLLCVGNQTNGNAGTKANIDAGQAGKKTVPGPQYVLLPLLTTDSQGQWFYGFEVEVVGCSREQWEWQETGGLGFSGDGGKNYTVYSILNVGGNRGIGLFNLQLWSLGLTRTGGVSPCGFICF</sequence>
<name>A0A6L2LZW4_TANCI</name>
<dbReference type="GO" id="GO:0003676">
    <property type="term" value="F:nucleic acid binding"/>
    <property type="evidence" value="ECO:0007669"/>
    <property type="project" value="InterPro"/>
</dbReference>
<dbReference type="PANTHER" id="PTHR46148">
    <property type="entry name" value="CHROMO DOMAIN-CONTAINING PROTEIN"/>
    <property type="match status" value="1"/>
</dbReference>
<keyword evidence="3" id="KW-0808">Transferase</keyword>
<dbReference type="SUPFAM" id="SSF57756">
    <property type="entry name" value="Retrovirus zinc finger-like domains"/>
    <property type="match status" value="1"/>
</dbReference>
<proteinExistence type="predicted"/>
<accession>A0A6L2LZW4</accession>
<feature type="compositionally biased region" description="Basic and acidic residues" evidence="2">
    <location>
        <begin position="1"/>
        <end position="10"/>
    </location>
</feature>
<feature type="region of interest" description="Disordered" evidence="2">
    <location>
        <begin position="213"/>
        <end position="264"/>
    </location>
</feature>
<feature type="compositionally biased region" description="Polar residues" evidence="2">
    <location>
        <begin position="618"/>
        <end position="638"/>
    </location>
</feature>
<keyword evidence="1" id="KW-0175">Coiled coil</keyword>
<evidence type="ECO:0000313" key="3">
    <source>
        <dbReference type="EMBL" id="GEU67333.1"/>
    </source>
</evidence>
<dbReference type="GO" id="GO:0008270">
    <property type="term" value="F:zinc ion binding"/>
    <property type="evidence" value="ECO:0007669"/>
    <property type="project" value="InterPro"/>
</dbReference>
<feature type="region of interest" description="Disordered" evidence="2">
    <location>
        <begin position="1"/>
        <end position="61"/>
    </location>
</feature>
<feature type="region of interest" description="Disordered" evidence="2">
    <location>
        <begin position="618"/>
        <end position="653"/>
    </location>
</feature>
<feature type="region of interest" description="Disordered" evidence="2">
    <location>
        <begin position="676"/>
        <end position="702"/>
    </location>
</feature>
<keyword evidence="3" id="KW-0548">Nucleotidyltransferase</keyword>
<organism evidence="3">
    <name type="scientific">Tanacetum cinerariifolium</name>
    <name type="common">Dalmatian daisy</name>
    <name type="synonym">Chrysanthemum cinerariifolium</name>
    <dbReference type="NCBI Taxonomy" id="118510"/>
    <lineage>
        <taxon>Eukaryota</taxon>
        <taxon>Viridiplantae</taxon>
        <taxon>Streptophyta</taxon>
        <taxon>Embryophyta</taxon>
        <taxon>Tracheophyta</taxon>
        <taxon>Spermatophyta</taxon>
        <taxon>Magnoliopsida</taxon>
        <taxon>eudicotyledons</taxon>
        <taxon>Gunneridae</taxon>
        <taxon>Pentapetalae</taxon>
        <taxon>asterids</taxon>
        <taxon>campanulids</taxon>
        <taxon>Asterales</taxon>
        <taxon>Asteraceae</taxon>
        <taxon>Asteroideae</taxon>
        <taxon>Anthemideae</taxon>
        <taxon>Anthemidinae</taxon>
        <taxon>Tanacetum</taxon>
    </lineage>
</organism>
<comment type="caution">
    <text evidence="3">The sequence shown here is derived from an EMBL/GenBank/DDBJ whole genome shotgun (WGS) entry which is preliminary data.</text>
</comment>
<dbReference type="AlphaFoldDB" id="A0A6L2LZW4"/>
<dbReference type="PANTHER" id="PTHR46148:SF59">
    <property type="entry name" value="NUCLEOTIDYLTRANSFERASE, RIBONUCLEASE H"/>
    <property type="match status" value="1"/>
</dbReference>
<dbReference type="GO" id="GO:0003964">
    <property type="term" value="F:RNA-directed DNA polymerase activity"/>
    <property type="evidence" value="ECO:0007669"/>
    <property type="project" value="UniProtKB-KW"/>
</dbReference>
<reference evidence="3" key="1">
    <citation type="journal article" date="2019" name="Sci. Rep.">
        <title>Draft genome of Tanacetum cinerariifolium, the natural source of mosquito coil.</title>
        <authorList>
            <person name="Yamashiro T."/>
            <person name="Shiraishi A."/>
            <person name="Satake H."/>
            <person name="Nakayama K."/>
        </authorList>
    </citation>
    <scope>NUCLEOTIDE SEQUENCE</scope>
</reference>
<protein>
    <submittedName>
        <fullName evidence="3">Putative reverse transcriptase domain-containing protein</fullName>
    </submittedName>
</protein>
<feature type="compositionally biased region" description="Polar residues" evidence="2">
    <location>
        <begin position="30"/>
        <end position="61"/>
    </location>
</feature>
<feature type="coiled-coil region" evidence="1">
    <location>
        <begin position="533"/>
        <end position="560"/>
    </location>
</feature>
<gene>
    <name evidence="3" type="ORF">Tci_039311</name>
</gene>
<dbReference type="InterPro" id="IPR036875">
    <property type="entry name" value="Znf_CCHC_sf"/>
</dbReference>
<evidence type="ECO:0000256" key="1">
    <source>
        <dbReference type="SAM" id="Coils"/>
    </source>
</evidence>
<feature type="compositionally biased region" description="Basic and acidic residues" evidence="2">
    <location>
        <begin position="234"/>
        <end position="264"/>
    </location>
</feature>
<dbReference type="EMBL" id="BKCJ010005544">
    <property type="protein sequence ID" value="GEU67333.1"/>
    <property type="molecule type" value="Genomic_DNA"/>
</dbReference>
<keyword evidence="3" id="KW-0695">RNA-directed DNA polymerase</keyword>